<dbReference type="EMBL" id="VSSQ01136066">
    <property type="protein sequence ID" value="MPN60590.1"/>
    <property type="molecule type" value="Genomic_DNA"/>
</dbReference>
<gene>
    <name evidence="2" type="ORF">SDC9_208319</name>
</gene>
<evidence type="ECO:0000313" key="2">
    <source>
        <dbReference type="EMBL" id="MPN60590.1"/>
    </source>
</evidence>
<evidence type="ECO:0000256" key="1">
    <source>
        <dbReference type="SAM" id="MobiDB-lite"/>
    </source>
</evidence>
<reference evidence="2" key="1">
    <citation type="submission" date="2019-08" db="EMBL/GenBank/DDBJ databases">
        <authorList>
            <person name="Kucharzyk K."/>
            <person name="Murdoch R.W."/>
            <person name="Higgins S."/>
            <person name="Loffler F."/>
        </authorList>
    </citation>
    <scope>NUCLEOTIDE SEQUENCE</scope>
</reference>
<sequence>MTTKLALQAMVDRGAMTPNEWRSVLNLAPIDGGDNPVRRLDTAPVTGGEQK</sequence>
<comment type="caution">
    <text evidence="2">The sequence shown here is derived from an EMBL/GenBank/DDBJ whole genome shotgun (WGS) entry which is preliminary data.</text>
</comment>
<accession>A0A645JBY8</accession>
<dbReference type="AlphaFoldDB" id="A0A645JBY8"/>
<protein>
    <submittedName>
        <fullName evidence="2">Uncharacterized protein</fullName>
    </submittedName>
</protein>
<proteinExistence type="predicted"/>
<name>A0A645JBY8_9ZZZZ</name>
<organism evidence="2">
    <name type="scientific">bioreactor metagenome</name>
    <dbReference type="NCBI Taxonomy" id="1076179"/>
    <lineage>
        <taxon>unclassified sequences</taxon>
        <taxon>metagenomes</taxon>
        <taxon>ecological metagenomes</taxon>
    </lineage>
</organism>
<feature type="region of interest" description="Disordered" evidence="1">
    <location>
        <begin position="27"/>
        <end position="51"/>
    </location>
</feature>